<organism evidence="1 2">
    <name type="scientific">Aspergillus aculeatinus CBS 121060</name>
    <dbReference type="NCBI Taxonomy" id="1448322"/>
    <lineage>
        <taxon>Eukaryota</taxon>
        <taxon>Fungi</taxon>
        <taxon>Dikarya</taxon>
        <taxon>Ascomycota</taxon>
        <taxon>Pezizomycotina</taxon>
        <taxon>Eurotiomycetes</taxon>
        <taxon>Eurotiomycetidae</taxon>
        <taxon>Eurotiales</taxon>
        <taxon>Aspergillaceae</taxon>
        <taxon>Aspergillus</taxon>
        <taxon>Aspergillus subgen. Circumdati</taxon>
    </lineage>
</organism>
<accession>A0ACD1H8S6</accession>
<gene>
    <name evidence="1" type="ORF">BO66DRAFT_92610</name>
</gene>
<evidence type="ECO:0000313" key="2">
    <source>
        <dbReference type="Proteomes" id="UP000249661"/>
    </source>
</evidence>
<proteinExistence type="predicted"/>
<keyword evidence="2" id="KW-1185">Reference proteome</keyword>
<dbReference type="EMBL" id="KZ824957">
    <property type="protein sequence ID" value="RAH69916.1"/>
    <property type="molecule type" value="Genomic_DNA"/>
</dbReference>
<evidence type="ECO:0000313" key="1">
    <source>
        <dbReference type="EMBL" id="RAH69916.1"/>
    </source>
</evidence>
<dbReference type="Proteomes" id="UP000249661">
    <property type="component" value="Unassembled WGS sequence"/>
</dbReference>
<name>A0ACD1H8S6_9EURO</name>
<sequence length="595" mass="65061">MSLGLMDHYLRLGSFSGAGLANATAAGNVPWRPGIGPGICISFSQPIPVNTFTTTYHNGSENTVRLPKATKVFLRHGHPEAVTTVQQRSPLLSGTSFEIWVSLQSIWHSESSQFICSVAPETRVIAERHPQGQLQVSLHNVSFRGKLAESVRFSFYRGEDATRFAICIRKIRQKISEISTLGLYQTEAVGHTTSVRAGLLGDNKTHAPEFTATGDVAAITQDLVPNPSSLQASTPQDQPLATMPLPLDGDDLRFRSAAQMPPDPPQPHTQGQGAESGGVFVKSIRQSTHMSDRWFDELDDLISVMKAPKKVKGDYRAVKVAVIDTGLQPAFGVRMNVIEWKDFVGSSSKMCDNTWHGTTSATLLINACESAELYIARVFDSNNADHEHGPRLMAQAIEWAIDPTRRVDIISISAGFAQHSTVLQRAIDQASNVGVLIFAAASNWGNRGRVAFPARHNLRTMCIFSTNPDDQASSFNPEPREHADNFAILGEDLAHPADPMIRESGTSMATAIAAGLAARIIDFSRHADNTTIERVGDVGSLAGMTAIFRFISKRAGSFQCVSPLRLLPERHKYNEPERNRAYVRESLHRAMESAD</sequence>
<protein>
    <submittedName>
        <fullName evidence="1">Subtilisin-like protein</fullName>
    </submittedName>
</protein>
<reference evidence="1" key="1">
    <citation type="submission" date="2018-02" db="EMBL/GenBank/DDBJ databases">
        <title>The genomes of Aspergillus section Nigri reveals drivers in fungal speciation.</title>
        <authorList>
            <consortium name="DOE Joint Genome Institute"/>
            <person name="Vesth T.C."/>
            <person name="Nybo J."/>
            <person name="Theobald S."/>
            <person name="Brandl J."/>
            <person name="Frisvad J.C."/>
            <person name="Nielsen K.F."/>
            <person name="Lyhne E.K."/>
            <person name="Kogle M.E."/>
            <person name="Kuo A."/>
            <person name="Riley R."/>
            <person name="Clum A."/>
            <person name="Nolan M."/>
            <person name="Lipzen A."/>
            <person name="Salamov A."/>
            <person name="Henrissat B."/>
            <person name="Wiebenga A."/>
            <person name="De vries R.P."/>
            <person name="Grigoriev I.V."/>
            <person name="Mortensen U.H."/>
            <person name="Andersen M.R."/>
            <person name="Baker S.E."/>
        </authorList>
    </citation>
    <scope>NUCLEOTIDE SEQUENCE</scope>
    <source>
        <strain evidence="1">CBS 121060</strain>
    </source>
</reference>